<comment type="caution">
    <text evidence="3">The sequence shown here is derived from an EMBL/GenBank/DDBJ whole genome shotgun (WGS) entry which is preliminary data.</text>
</comment>
<feature type="chain" id="PRO_5020618037" evidence="1">
    <location>
        <begin position="23"/>
        <end position="366"/>
    </location>
</feature>
<evidence type="ECO:0000313" key="3">
    <source>
        <dbReference type="EMBL" id="TBN02442.1"/>
    </source>
</evidence>
<dbReference type="RefSeq" id="WP_130964818.1">
    <property type="nucleotide sequence ID" value="NZ_SIRT01000010.1"/>
</dbReference>
<dbReference type="Pfam" id="PF14321">
    <property type="entry name" value="DUF4382"/>
    <property type="match status" value="1"/>
</dbReference>
<name>A0A4Q9FCD3_9FLAO</name>
<dbReference type="InterPro" id="IPR013784">
    <property type="entry name" value="Carb-bd-like_fold"/>
</dbReference>
<dbReference type="AlphaFoldDB" id="A0A4Q9FCD3"/>
<dbReference type="PROSITE" id="PS51257">
    <property type="entry name" value="PROKAR_LIPOPROTEIN"/>
    <property type="match status" value="1"/>
</dbReference>
<gene>
    <name evidence="3" type="ORF">EYD45_12090</name>
</gene>
<sequence length="366" mass="39485">MRFSKYFKVFLLLTFLSFFLSCDDSESTKISAEAPRISVILVDAPGDFEEVNVEIVDVMIKMDNNNNDDDGWMSLEAESGTVNLLDFTGGFSKVLVDRFPVPEGELSQMRLVLGDGNTIVIKDENDEDETFDLKTPSGQQSGLKVKVNTQIEEGFAYDFILDFDVEKSVVIAGNSGNIILKPVLYASAEVNSGIIQGMVSPSDLPSMASVLVDDMGTPETEDDFVISAYTDDMGKFALWGVPEGTYDVVIAPKDETSGYDNTIVQDVSVTKGDITVIDETIVLSLKPASIKGTVSGLVGDITASVSLNDTNSTSVSTATDGAYSIENIAPGDYKVTFSAPGYITQEVDVTLLPEEEKVIDITLVAE</sequence>
<organism evidence="3 4">
    <name type="scientific">Hyunsoonleella flava</name>
    <dbReference type="NCBI Taxonomy" id="2527939"/>
    <lineage>
        <taxon>Bacteria</taxon>
        <taxon>Pseudomonadati</taxon>
        <taxon>Bacteroidota</taxon>
        <taxon>Flavobacteriia</taxon>
        <taxon>Flavobacteriales</taxon>
        <taxon>Flavobacteriaceae</taxon>
    </lineage>
</organism>
<reference evidence="3 4" key="1">
    <citation type="submission" date="2019-02" db="EMBL/GenBank/DDBJ databases">
        <title>Hyunsoonleella sp., isolated from marine sediment.</title>
        <authorList>
            <person name="Liu B.-T."/>
        </authorList>
    </citation>
    <scope>NUCLEOTIDE SEQUENCE [LARGE SCALE GENOMIC DNA]</scope>
    <source>
        <strain evidence="3 4">T58</strain>
    </source>
</reference>
<accession>A0A4Q9FCD3</accession>
<dbReference type="Pfam" id="PF13620">
    <property type="entry name" value="CarboxypepD_reg"/>
    <property type="match status" value="1"/>
</dbReference>
<dbReference type="OrthoDB" id="2111471at2"/>
<dbReference type="SUPFAM" id="SSF49452">
    <property type="entry name" value="Starch-binding domain-like"/>
    <property type="match status" value="2"/>
</dbReference>
<protein>
    <submittedName>
        <fullName evidence="3">DUF4382 domain-containing protein</fullName>
    </submittedName>
</protein>
<evidence type="ECO:0000259" key="2">
    <source>
        <dbReference type="Pfam" id="PF14321"/>
    </source>
</evidence>
<keyword evidence="1" id="KW-0732">Signal</keyword>
<evidence type="ECO:0000256" key="1">
    <source>
        <dbReference type="SAM" id="SignalP"/>
    </source>
</evidence>
<keyword evidence="4" id="KW-1185">Reference proteome</keyword>
<dbReference type="Proteomes" id="UP000291142">
    <property type="component" value="Unassembled WGS sequence"/>
</dbReference>
<proteinExistence type="predicted"/>
<dbReference type="InterPro" id="IPR025491">
    <property type="entry name" value="DUF4382"/>
</dbReference>
<feature type="signal peptide" evidence="1">
    <location>
        <begin position="1"/>
        <end position="22"/>
    </location>
</feature>
<feature type="domain" description="DUF4382" evidence="2">
    <location>
        <begin position="37"/>
        <end position="182"/>
    </location>
</feature>
<dbReference type="Gene3D" id="2.60.40.1120">
    <property type="entry name" value="Carboxypeptidase-like, regulatory domain"/>
    <property type="match status" value="2"/>
</dbReference>
<dbReference type="EMBL" id="SIRT01000010">
    <property type="protein sequence ID" value="TBN02442.1"/>
    <property type="molecule type" value="Genomic_DNA"/>
</dbReference>
<dbReference type="GO" id="GO:0030246">
    <property type="term" value="F:carbohydrate binding"/>
    <property type="evidence" value="ECO:0007669"/>
    <property type="project" value="InterPro"/>
</dbReference>
<evidence type="ECO:0000313" key="4">
    <source>
        <dbReference type="Proteomes" id="UP000291142"/>
    </source>
</evidence>